<proteinExistence type="predicted"/>
<dbReference type="Proteomes" id="UP000237819">
    <property type="component" value="Unassembled WGS sequence"/>
</dbReference>
<reference evidence="1 2" key="1">
    <citation type="submission" date="2018-02" db="EMBL/GenBank/DDBJ databases">
        <title>Comparative genomes isolates from brazilian mangrove.</title>
        <authorList>
            <person name="Araujo J.E."/>
            <person name="Taketani R.G."/>
            <person name="Silva M.C.P."/>
            <person name="Loureco M.V."/>
            <person name="Andreote F.D."/>
        </authorList>
    </citation>
    <scope>NUCLEOTIDE SEQUENCE [LARGE SCALE GENOMIC DNA]</scope>
    <source>
        <strain evidence="1 2">Nap-Phe MGV</strain>
    </source>
</reference>
<name>A0A2S8GEX1_9BACT</name>
<sequence>MFERAASNDNTTDKLEQISTNVLKAPIGSLRWTSCGVGQVGAPKRSTMYAPMSPAKNMISVERNSHKQSLPLGIGSAGWYSSWI</sequence>
<comment type="caution">
    <text evidence="1">The sequence shown here is derived from an EMBL/GenBank/DDBJ whole genome shotgun (WGS) entry which is preliminary data.</text>
</comment>
<accession>A0A2S8GEX1</accession>
<evidence type="ECO:0000313" key="1">
    <source>
        <dbReference type="EMBL" id="PQO43012.1"/>
    </source>
</evidence>
<protein>
    <submittedName>
        <fullName evidence="1">Uncharacterized protein</fullName>
    </submittedName>
</protein>
<dbReference type="EMBL" id="PUHZ01000024">
    <property type="protein sequence ID" value="PQO43012.1"/>
    <property type="molecule type" value="Genomic_DNA"/>
</dbReference>
<dbReference type="AlphaFoldDB" id="A0A2S8GEX1"/>
<gene>
    <name evidence="1" type="ORF">C5Y93_25175</name>
</gene>
<evidence type="ECO:0000313" key="2">
    <source>
        <dbReference type="Proteomes" id="UP000237819"/>
    </source>
</evidence>
<organism evidence="1 2">
    <name type="scientific">Blastopirellula marina</name>
    <dbReference type="NCBI Taxonomy" id="124"/>
    <lineage>
        <taxon>Bacteria</taxon>
        <taxon>Pseudomonadati</taxon>
        <taxon>Planctomycetota</taxon>
        <taxon>Planctomycetia</taxon>
        <taxon>Pirellulales</taxon>
        <taxon>Pirellulaceae</taxon>
        <taxon>Blastopirellula</taxon>
    </lineage>
</organism>